<dbReference type="Proteomes" id="UP001628192">
    <property type="component" value="Unassembled WGS sequence"/>
</dbReference>
<keyword evidence="3" id="KW-1185">Reference proteome</keyword>
<dbReference type="SUPFAM" id="SSF56731">
    <property type="entry name" value="DNA primase core"/>
    <property type="match status" value="1"/>
</dbReference>
<evidence type="ECO:0000313" key="3">
    <source>
        <dbReference type="Proteomes" id="UP001628192"/>
    </source>
</evidence>
<dbReference type="EMBL" id="BAAFSG010000001">
    <property type="protein sequence ID" value="GAB1254527.1"/>
    <property type="molecule type" value="Genomic_DNA"/>
</dbReference>
<evidence type="ECO:0000259" key="1">
    <source>
        <dbReference type="PROSITE" id="PS51199"/>
    </source>
</evidence>
<accession>A0ABQ0EAC8</accession>
<dbReference type="PANTHER" id="PTHR12873">
    <property type="entry name" value="T7-LIKE MITOCHONDRIAL DNA HELICASE"/>
    <property type="match status" value="1"/>
</dbReference>
<dbReference type="RefSeq" id="WP_407844786.1">
    <property type="nucleotide sequence ID" value="NZ_BAAFSG010000001.1"/>
</dbReference>
<dbReference type="PANTHER" id="PTHR12873:SF0">
    <property type="entry name" value="TWINKLE MTDNA HELICASE"/>
    <property type="match status" value="1"/>
</dbReference>
<dbReference type="InterPro" id="IPR034154">
    <property type="entry name" value="TOPRIM_DnaG/twinkle"/>
</dbReference>
<feature type="domain" description="SF4 helicase" evidence="1">
    <location>
        <begin position="305"/>
        <end position="566"/>
    </location>
</feature>
<comment type="caution">
    <text evidence="2">The sequence shown here is derived from an EMBL/GenBank/DDBJ whole genome shotgun (WGS) entry which is preliminary data.</text>
</comment>
<dbReference type="InterPro" id="IPR027417">
    <property type="entry name" value="P-loop_NTPase"/>
</dbReference>
<dbReference type="Gene3D" id="3.40.1360.10">
    <property type="match status" value="1"/>
</dbReference>
<name>A0ABQ0EAC8_9BACT</name>
<dbReference type="Pfam" id="PF13662">
    <property type="entry name" value="Toprim_4"/>
    <property type="match status" value="1"/>
</dbReference>
<proteinExistence type="predicted"/>
<dbReference type="InterPro" id="IPR027032">
    <property type="entry name" value="Twinkle-like"/>
</dbReference>
<dbReference type="InterPro" id="IPR006171">
    <property type="entry name" value="TOPRIM_dom"/>
</dbReference>
<sequence length="566" mass="63790">MSTKTFADFGIQVAGDESRTLCPQCSPGRTKKYDKCLAVDQEKGLWFCHHCGWRGGLGGTSEESEHARKVLQLPHFVQSEIEDTKVLEWFQGRGINRPTLAAFHVKSGLAWMHGPNGGGKTNTIQFPYYLGGQVVNVKYRTGDKRFRQEKNAKKCFFNFDMALSSNAEHLIITEGEMDCLALYEAGFRAVVSVPDGAPSPDAQSYATKFDFLHGAEPLFEKFKFVVLAVDNDAPGQKLQEELCRRIGLDKCLRVLWPEGCKDANDVLVKFGTDDLHRCIKGAAFFPVDGVQTVNDLWDAVFALHEQPEQPGADIGWDNAYGVFNVEPGQMTVVTGIPSHGKSTFIDALRVNLFRKYGWPSAAFSPENWPASSHLAVLIEMFAARNFREMTQDELYDAMCKVYQGFFFIQPDKDDDMMTVDTILTRAKALVYREGIKVLVIDPWNEIEHVIPQGQREDQYISGQLAKIRRFARVNGIHVFLIAHPRQLEKNKDGQYPPPTAYDIAGGAMWRNKADNILCVYRPDMKTGQTDVFVQKIRFRRNGKAGEVMNFNFHVGTSTYHAQRSNV</sequence>
<reference evidence="2 3" key="1">
    <citation type="journal article" date="2025" name="Int. J. Syst. Evol. Microbiol.">
        <title>Desulfovibrio falkowii sp. nov., Porphyromonas miyakawae sp. nov., Mediterraneibacter flintii sp. nov. and Owariibacterium komagatae gen. nov., sp. nov., isolated from human faeces.</title>
        <authorList>
            <person name="Hamaguchi T."/>
            <person name="Ohara M."/>
            <person name="Hisatomi A."/>
            <person name="Sekiguchi K."/>
            <person name="Takeda J.I."/>
            <person name="Ueyama J."/>
            <person name="Ito M."/>
            <person name="Nishiwaki H."/>
            <person name="Ogi T."/>
            <person name="Hirayama M."/>
            <person name="Ohkuma M."/>
            <person name="Sakamoto M."/>
            <person name="Ohno K."/>
        </authorList>
    </citation>
    <scope>NUCLEOTIDE SEQUENCE [LARGE SCALE GENOMIC DNA]</scope>
    <source>
        <strain evidence="2 3">13CB8C</strain>
    </source>
</reference>
<evidence type="ECO:0000313" key="2">
    <source>
        <dbReference type="EMBL" id="GAB1254527.1"/>
    </source>
</evidence>
<organism evidence="2 3">
    <name type="scientific">Desulfovibrio falkowii</name>
    <dbReference type="NCBI Taxonomy" id="3136602"/>
    <lineage>
        <taxon>Bacteria</taxon>
        <taxon>Pseudomonadati</taxon>
        <taxon>Thermodesulfobacteriota</taxon>
        <taxon>Desulfovibrionia</taxon>
        <taxon>Desulfovibrionales</taxon>
        <taxon>Desulfovibrionaceae</taxon>
        <taxon>Desulfovibrio</taxon>
    </lineage>
</organism>
<dbReference type="Pfam" id="PF03796">
    <property type="entry name" value="DnaB_C"/>
    <property type="match status" value="1"/>
</dbReference>
<protein>
    <submittedName>
        <fullName evidence="2">Bifunctional DNA primase/helicase</fullName>
    </submittedName>
</protein>
<dbReference type="CDD" id="cd01029">
    <property type="entry name" value="TOPRIM_primases"/>
    <property type="match status" value="1"/>
</dbReference>
<dbReference type="PROSITE" id="PS51199">
    <property type="entry name" value="SF4_HELICASE"/>
    <property type="match status" value="1"/>
</dbReference>
<gene>
    <name evidence="2" type="ORF">Defa_20140</name>
</gene>
<dbReference type="SUPFAM" id="SSF52540">
    <property type="entry name" value="P-loop containing nucleoside triphosphate hydrolases"/>
    <property type="match status" value="1"/>
</dbReference>
<dbReference type="Gene3D" id="3.40.50.300">
    <property type="entry name" value="P-loop containing nucleotide triphosphate hydrolases"/>
    <property type="match status" value="1"/>
</dbReference>
<dbReference type="InterPro" id="IPR007694">
    <property type="entry name" value="DNA_helicase_DnaB-like_C"/>
</dbReference>